<dbReference type="KEGG" id="moj:D7D94_06735"/>
<dbReference type="AlphaFoldDB" id="A0A6I6ED38"/>
<evidence type="ECO:0000256" key="3">
    <source>
        <dbReference type="SAM" id="Phobius"/>
    </source>
</evidence>
<gene>
    <name evidence="6" type="ORF">D7D94_06735</name>
</gene>
<keyword evidence="3" id="KW-0472">Membrane</keyword>
<organism evidence="6 7">
    <name type="scientific">Microbacterium oryzae</name>
    <dbReference type="NCBI Taxonomy" id="743009"/>
    <lineage>
        <taxon>Bacteria</taxon>
        <taxon>Bacillati</taxon>
        <taxon>Actinomycetota</taxon>
        <taxon>Actinomycetes</taxon>
        <taxon>Micrococcales</taxon>
        <taxon>Microbacteriaceae</taxon>
        <taxon>Microbacterium</taxon>
    </lineage>
</organism>
<evidence type="ECO:0000313" key="7">
    <source>
        <dbReference type="Proteomes" id="UP000422989"/>
    </source>
</evidence>
<proteinExistence type="predicted"/>
<keyword evidence="3" id="KW-1133">Transmembrane helix</keyword>
<protein>
    <submittedName>
        <fullName evidence="6">TPM domain-containing protein</fullName>
    </submittedName>
</protein>
<dbReference type="Gene3D" id="3.10.310.50">
    <property type="match status" value="1"/>
</dbReference>
<keyword evidence="1" id="KW-0175">Coiled coil</keyword>
<dbReference type="Pfam" id="PF04536">
    <property type="entry name" value="TPM_phosphatase"/>
    <property type="match status" value="1"/>
</dbReference>
<dbReference type="Proteomes" id="UP000422989">
    <property type="component" value="Chromosome"/>
</dbReference>
<keyword evidence="3" id="KW-0812">Transmembrane</keyword>
<evidence type="ECO:0000259" key="5">
    <source>
        <dbReference type="Pfam" id="PF04536"/>
    </source>
</evidence>
<keyword evidence="4" id="KW-0732">Signal</keyword>
<evidence type="ECO:0000256" key="2">
    <source>
        <dbReference type="SAM" id="MobiDB-lite"/>
    </source>
</evidence>
<evidence type="ECO:0000313" key="6">
    <source>
        <dbReference type="EMBL" id="QGU28838.1"/>
    </source>
</evidence>
<dbReference type="InterPro" id="IPR007621">
    <property type="entry name" value="TPM_dom"/>
</dbReference>
<feature type="signal peptide" evidence="4">
    <location>
        <begin position="1"/>
        <end position="26"/>
    </location>
</feature>
<sequence length="687" mass="69951">MRARWTVALGAGLTLLLGGTASAAFAEDPVSLDDSYVYDGSDVLTPAEEQAAQERLAALSADTDLGLWVVYVDDFENPADAVAWADTTADRNGLGSTQYLLAIATEGRQLYISAPADGPVSDQRLGAIEQDLFDVLGQGDWAGAVDVAADGLESRSGGGSSGWPWIIGLVVVAGIVIVFVLVSRKRSPAQAAGAPPVEPEIPLDELQRRAAAALISTDDAVKSSEQELGFAIAQFGDEATVEFRDALAAAKASLSRAFERKQQLDDAEEDAPADVRAWNAEIVSLCEQAERSLADKAQAFAQLRQLEQNAPEALAHAQEKRAQANGVVAEAQRSLADLGARYAPEALATVADNPEQAQARLTFADEQLASAQIAIGAGEGGEAAVAIRDAEQAIAQARQLGTAVDELGAALGEGERQAADLILELEGDMAAARQLPDGDGQLAAAVARTEQQVQTARQNLSGSARRPLAMLEALQKADDEIDRALAGGRDAAQRGRRAEQMLAQTLIQARSQVSTAEQYLSARRGGVGADARTRLAQAGAELSRAESLQQADPAASLTHAQSALRLAGDAISLMQNDMSVFTGGMGGGMLGGGGMGGGIGGDIVGGLIGGLIGSSLGGGGRRSTSGWGGGMLGGGLGGGLGGMLGGGLGGSTRSGRGGSFGGRSGRSGGRSFGGGGGRSGRGGGGRF</sequence>
<feature type="transmembrane region" description="Helical" evidence="3">
    <location>
        <begin position="162"/>
        <end position="182"/>
    </location>
</feature>
<feature type="domain" description="TPM" evidence="5">
    <location>
        <begin position="37"/>
        <end position="153"/>
    </location>
</feature>
<reference evidence="6 7" key="1">
    <citation type="submission" date="2018-09" db="EMBL/GenBank/DDBJ databases">
        <title>Whole genome sequencing of Microbacterium oryzae strain MB-10T.</title>
        <authorList>
            <person name="Das S.K."/>
        </authorList>
    </citation>
    <scope>NUCLEOTIDE SEQUENCE [LARGE SCALE GENOMIC DNA]</scope>
    <source>
        <strain evidence="6 7">MB-10</strain>
    </source>
</reference>
<evidence type="ECO:0000256" key="1">
    <source>
        <dbReference type="SAM" id="Coils"/>
    </source>
</evidence>
<name>A0A6I6ED38_9MICO</name>
<keyword evidence="7" id="KW-1185">Reference proteome</keyword>
<dbReference type="EMBL" id="CP032550">
    <property type="protein sequence ID" value="QGU28838.1"/>
    <property type="molecule type" value="Genomic_DNA"/>
</dbReference>
<feature type="coiled-coil region" evidence="1">
    <location>
        <begin position="286"/>
        <end position="334"/>
    </location>
</feature>
<evidence type="ECO:0000256" key="4">
    <source>
        <dbReference type="SAM" id="SignalP"/>
    </source>
</evidence>
<dbReference type="OrthoDB" id="5105562at2"/>
<feature type="region of interest" description="Disordered" evidence="2">
    <location>
        <begin position="647"/>
        <end position="687"/>
    </location>
</feature>
<feature type="chain" id="PRO_5026238247" evidence="4">
    <location>
        <begin position="27"/>
        <end position="687"/>
    </location>
</feature>
<dbReference type="RefSeq" id="WP_156241889.1">
    <property type="nucleotide sequence ID" value="NZ_BAAAZL010000004.1"/>
</dbReference>
<accession>A0A6I6ED38</accession>